<organism evidence="2 3">
    <name type="scientific">Mollisia scopiformis</name>
    <name type="common">Conifer needle endophyte fungus</name>
    <name type="synonym">Phialocephala scopiformis</name>
    <dbReference type="NCBI Taxonomy" id="149040"/>
    <lineage>
        <taxon>Eukaryota</taxon>
        <taxon>Fungi</taxon>
        <taxon>Dikarya</taxon>
        <taxon>Ascomycota</taxon>
        <taxon>Pezizomycotina</taxon>
        <taxon>Leotiomycetes</taxon>
        <taxon>Helotiales</taxon>
        <taxon>Mollisiaceae</taxon>
        <taxon>Mollisia</taxon>
    </lineage>
</organism>
<gene>
    <name evidence="2" type="ORF">LY89DRAFT_747336</name>
</gene>
<dbReference type="Proteomes" id="UP000070700">
    <property type="component" value="Unassembled WGS sequence"/>
</dbReference>
<keyword evidence="3" id="KW-1185">Reference proteome</keyword>
<feature type="compositionally biased region" description="Polar residues" evidence="1">
    <location>
        <begin position="20"/>
        <end position="29"/>
    </location>
</feature>
<dbReference type="GeneID" id="28830845"/>
<feature type="compositionally biased region" description="Polar residues" evidence="1">
    <location>
        <begin position="1"/>
        <end position="13"/>
    </location>
</feature>
<feature type="region of interest" description="Disordered" evidence="1">
    <location>
        <begin position="1"/>
        <end position="41"/>
    </location>
</feature>
<protein>
    <recommendedName>
        <fullName evidence="4">ABA 3 protein</fullName>
    </recommendedName>
</protein>
<evidence type="ECO:0000256" key="1">
    <source>
        <dbReference type="SAM" id="MobiDB-lite"/>
    </source>
</evidence>
<evidence type="ECO:0008006" key="4">
    <source>
        <dbReference type="Google" id="ProtNLM"/>
    </source>
</evidence>
<dbReference type="RefSeq" id="XP_018072007.1">
    <property type="nucleotide sequence ID" value="XM_018221119.1"/>
</dbReference>
<evidence type="ECO:0000313" key="2">
    <source>
        <dbReference type="EMBL" id="KUJ17652.1"/>
    </source>
</evidence>
<name>A0A194XD21_MOLSC</name>
<dbReference type="InParanoid" id="A0A194XD21"/>
<dbReference type="OrthoDB" id="2821964at2759"/>
<proteinExistence type="predicted"/>
<accession>A0A194XD21</accession>
<evidence type="ECO:0000313" key="3">
    <source>
        <dbReference type="Proteomes" id="UP000070700"/>
    </source>
</evidence>
<sequence length="443" mass="51100">MTFETADSTQRTNLDYAVQPPTSQNTSTTEPERLAAPSTNGASSHDIWFFPKEIKNDLKDTEVPEAFIAEALACAWEYARCVIPHFTNWPRYVAFTRILVVAIVVEFRGSLVDVVAGDKVLGYDVEELIDTLFAGTVGRDAMAREFRSWLLITGDKTSHRRTSELFHRYVESLAFTPRDWFRLRDCDALARLTIAAAWACNDLDDMWLSEDEFEILTELCDTLYDSVAFMKHRAEGETHNTFAYAGEELRTESFRRCREVLWALDLAWARSDGHRCVISFLRAIGGPIHMNMRRYRFVEEDLTIGRPETEQVVRETRENYKLWNRVDMINNLENNLTDHARYKVALARSNTLMFPGLAEMLQRSTDGRCDKCHYRLSYGAETAGRFGGVELCNVCRERWKVYLEDFPSRAARIFPVLLTHWPSSIEPVHEEQTLNCEEVRLSV</sequence>
<dbReference type="EMBL" id="KQ947414">
    <property type="protein sequence ID" value="KUJ17652.1"/>
    <property type="molecule type" value="Genomic_DNA"/>
</dbReference>
<reference evidence="2 3" key="1">
    <citation type="submission" date="2015-10" db="EMBL/GenBank/DDBJ databases">
        <title>Full genome of DAOMC 229536 Phialocephala scopiformis, a fungal endophyte of spruce producing the potent anti-insectan compound rugulosin.</title>
        <authorList>
            <consortium name="DOE Joint Genome Institute"/>
            <person name="Walker A.K."/>
            <person name="Frasz S.L."/>
            <person name="Seifert K.A."/>
            <person name="Miller J.D."/>
            <person name="Mondo S.J."/>
            <person name="Labutti K."/>
            <person name="Lipzen A."/>
            <person name="Dockter R."/>
            <person name="Kennedy M."/>
            <person name="Grigoriev I.V."/>
            <person name="Spatafora J.W."/>
        </authorList>
    </citation>
    <scope>NUCLEOTIDE SEQUENCE [LARGE SCALE GENOMIC DNA]</scope>
    <source>
        <strain evidence="2 3">CBS 120377</strain>
    </source>
</reference>
<dbReference type="AlphaFoldDB" id="A0A194XD21"/>
<dbReference type="KEGG" id="psco:LY89DRAFT_747336"/>